<gene>
    <name evidence="1" type="ORF">POTOM_029276</name>
</gene>
<dbReference type="EMBL" id="JAAWWB010000015">
    <property type="protein sequence ID" value="KAG6765249.1"/>
    <property type="molecule type" value="Genomic_DNA"/>
</dbReference>
<dbReference type="Proteomes" id="UP000886885">
    <property type="component" value="Chromosome 8A"/>
</dbReference>
<organism evidence="1 2">
    <name type="scientific">Populus tomentosa</name>
    <name type="common">Chinese white poplar</name>
    <dbReference type="NCBI Taxonomy" id="118781"/>
    <lineage>
        <taxon>Eukaryota</taxon>
        <taxon>Viridiplantae</taxon>
        <taxon>Streptophyta</taxon>
        <taxon>Embryophyta</taxon>
        <taxon>Tracheophyta</taxon>
        <taxon>Spermatophyta</taxon>
        <taxon>Magnoliopsida</taxon>
        <taxon>eudicotyledons</taxon>
        <taxon>Gunneridae</taxon>
        <taxon>Pentapetalae</taxon>
        <taxon>rosids</taxon>
        <taxon>fabids</taxon>
        <taxon>Malpighiales</taxon>
        <taxon>Salicaceae</taxon>
        <taxon>Saliceae</taxon>
        <taxon>Populus</taxon>
    </lineage>
</organism>
<keyword evidence="2" id="KW-1185">Reference proteome</keyword>
<evidence type="ECO:0000313" key="1">
    <source>
        <dbReference type="EMBL" id="KAG6765249.1"/>
    </source>
</evidence>
<accession>A0A8X8CSS0</accession>
<comment type="caution">
    <text evidence="1">The sequence shown here is derived from an EMBL/GenBank/DDBJ whole genome shotgun (WGS) entry which is preliminary data.</text>
</comment>
<reference evidence="1" key="1">
    <citation type="journal article" date="2020" name="bioRxiv">
        <title>Hybrid origin of Populus tomentosa Carr. identified through genome sequencing and phylogenomic analysis.</title>
        <authorList>
            <person name="An X."/>
            <person name="Gao K."/>
            <person name="Chen Z."/>
            <person name="Li J."/>
            <person name="Yang X."/>
            <person name="Yang X."/>
            <person name="Zhou J."/>
            <person name="Guo T."/>
            <person name="Zhao T."/>
            <person name="Huang S."/>
            <person name="Miao D."/>
            <person name="Khan W.U."/>
            <person name="Rao P."/>
            <person name="Ye M."/>
            <person name="Lei B."/>
            <person name="Liao W."/>
            <person name="Wang J."/>
            <person name="Ji L."/>
            <person name="Li Y."/>
            <person name="Guo B."/>
            <person name="Mustafa N.S."/>
            <person name="Li S."/>
            <person name="Yun Q."/>
            <person name="Keller S.R."/>
            <person name="Mao J."/>
            <person name="Zhang R."/>
            <person name="Strauss S.H."/>
        </authorList>
    </citation>
    <scope>NUCLEOTIDE SEQUENCE</scope>
    <source>
        <strain evidence="1">GM15</strain>
        <tissue evidence="1">Leaf</tissue>
    </source>
</reference>
<name>A0A8X8CSS0_POPTO</name>
<protein>
    <submittedName>
        <fullName evidence="1">Uncharacterized protein</fullName>
    </submittedName>
</protein>
<proteinExistence type="predicted"/>
<sequence>MAISFGKADCKQQQEEKKQPGLGEVLAVVAGLSPGWWSTVELLVVDGEGAGDPLQPLEKAEKQRWMLIASVVDVDC</sequence>
<evidence type="ECO:0000313" key="2">
    <source>
        <dbReference type="Proteomes" id="UP000886885"/>
    </source>
</evidence>
<dbReference type="AlphaFoldDB" id="A0A8X8CSS0"/>